<sequence length="71" mass="7872">MIDARVPFRRPHGPHPGRLAPLRVFPLLDRVTPVQLRTSGHERNAALVKTALLGQEQTALKRPCDGIDTGR</sequence>
<protein>
    <submittedName>
        <fullName evidence="1">Uncharacterized protein</fullName>
    </submittedName>
</protein>
<keyword evidence="2" id="KW-1185">Reference proteome</keyword>
<proteinExistence type="predicted"/>
<organism evidence="1 2">
    <name type="scientific">Qipengyuania spongiae</name>
    <dbReference type="NCBI Taxonomy" id="2909673"/>
    <lineage>
        <taxon>Bacteria</taxon>
        <taxon>Pseudomonadati</taxon>
        <taxon>Pseudomonadota</taxon>
        <taxon>Alphaproteobacteria</taxon>
        <taxon>Sphingomonadales</taxon>
        <taxon>Erythrobacteraceae</taxon>
        <taxon>Qipengyuania</taxon>
    </lineage>
</organism>
<dbReference type="RefSeq" id="WP_265558648.1">
    <property type="nucleotide sequence ID" value="NZ_CP092471.1"/>
</dbReference>
<reference evidence="1" key="1">
    <citation type="submission" date="2022-02" db="EMBL/GenBank/DDBJ databases">
        <title>Qipengyuania spongiae sp. nov., isolated from marine sponge.</title>
        <authorList>
            <person name="Li Z."/>
            <person name="Zhang M."/>
        </authorList>
    </citation>
    <scope>NUCLEOTIDE SEQUENCE</scope>
    <source>
        <strain evidence="1">PHS-Z21</strain>
    </source>
</reference>
<dbReference type="EMBL" id="CP092471">
    <property type="protein sequence ID" value="UVI39366.1"/>
    <property type="molecule type" value="Genomic_DNA"/>
</dbReference>
<name>A0ABY5T277_9SPHN</name>
<accession>A0ABY5T277</accession>
<gene>
    <name evidence="1" type="ORF">L1F33_14240</name>
</gene>
<evidence type="ECO:0000313" key="2">
    <source>
        <dbReference type="Proteomes" id="UP001065265"/>
    </source>
</evidence>
<evidence type="ECO:0000313" key="1">
    <source>
        <dbReference type="EMBL" id="UVI39366.1"/>
    </source>
</evidence>
<dbReference type="Proteomes" id="UP001065265">
    <property type="component" value="Chromosome"/>
</dbReference>